<accession>A0ABM8FNI7</accession>
<sequence length="229" mass="26432">MDFYEKWLEYDYNPWILFDSTGKVITLNQEAQFLLADVTPHEIFELAVTYANQSYGFKTTMMDLEYGKYEFFSIMVGYEDNDSIAIRLYQKPPERIHEPHLKQLSAHNIYTLIDLAVSTSSISRQNGFTTTLDPTLPDIRIDPEIFVKLLTEMFSCFNDTEAIEIKLSLKTGETLKFEGRRYPIFQLSSKGDLDPSCSIHVLKKLANQLNGYLTRKANLLTLEAPLIME</sequence>
<proteinExistence type="predicted"/>
<dbReference type="Proteomes" id="UP001321445">
    <property type="component" value="Chromosome"/>
</dbReference>
<name>A0ABM8FNI7_9BACT</name>
<evidence type="ECO:0000313" key="2">
    <source>
        <dbReference type="Proteomes" id="UP001321445"/>
    </source>
</evidence>
<evidence type="ECO:0000313" key="1">
    <source>
        <dbReference type="EMBL" id="BDY13966.1"/>
    </source>
</evidence>
<keyword evidence="2" id="KW-1185">Reference proteome</keyword>
<reference evidence="1 2" key="1">
    <citation type="submission" date="2023-03" db="EMBL/GenBank/DDBJ databases">
        <title>Description of Hydrogenimonas sp. ISO32.</title>
        <authorList>
            <person name="Mino S."/>
            <person name="Fukazawa S."/>
            <person name="Sawabe T."/>
        </authorList>
    </citation>
    <scope>NUCLEOTIDE SEQUENCE [LARGE SCALE GENOMIC DNA]</scope>
    <source>
        <strain evidence="1 2">ISO32</strain>
    </source>
</reference>
<organism evidence="1 2">
    <name type="scientific">Hydrogenimonas cancrithermarum</name>
    <dbReference type="NCBI Taxonomy" id="2993563"/>
    <lineage>
        <taxon>Bacteria</taxon>
        <taxon>Pseudomonadati</taxon>
        <taxon>Campylobacterota</taxon>
        <taxon>Epsilonproteobacteria</taxon>
        <taxon>Campylobacterales</taxon>
        <taxon>Hydrogenimonadaceae</taxon>
        <taxon>Hydrogenimonas</taxon>
    </lineage>
</organism>
<protein>
    <submittedName>
        <fullName evidence="1">Uncharacterized protein</fullName>
    </submittedName>
</protein>
<dbReference type="RefSeq" id="WP_286336903.1">
    <property type="nucleotide sequence ID" value="NZ_AP027370.1"/>
</dbReference>
<gene>
    <name evidence="1" type="ORF">HCR_22780</name>
</gene>
<dbReference type="EMBL" id="AP027370">
    <property type="protein sequence ID" value="BDY13966.1"/>
    <property type="molecule type" value="Genomic_DNA"/>
</dbReference>